<dbReference type="Proteomes" id="UP000224634">
    <property type="component" value="Unassembled WGS sequence"/>
</dbReference>
<organism evidence="1 2">
    <name type="scientific">Polytolypa hystricis (strain UAMH7299)</name>
    <dbReference type="NCBI Taxonomy" id="1447883"/>
    <lineage>
        <taxon>Eukaryota</taxon>
        <taxon>Fungi</taxon>
        <taxon>Dikarya</taxon>
        <taxon>Ascomycota</taxon>
        <taxon>Pezizomycotina</taxon>
        <taxon>Eurotiomycetes</taxon>
        <taxon>Eurotiomycetidae</taxon>
        <taxon>Onygenales</taxon>
        <taxon>Onygenales incertae sedis</taxon>
        <taxon>Polytolypa</taxon>
    </lineage>
</organism>
<sequence length="148" mass="17072">MPTDMSGNLTNLFKKYRNGSKAATLLVLTDGAWEGTVHLKEVERKIIEEATDQRHLRFDRHLTIQFIRFGIENKQKLTDLDSLGEMKETCDIVDQTCWKSNVNKMILGSITPSHDNQNDEDELDSPPCTRWFRVVVRPGKSLQTVRRL</sequence>
<name>A0A2B7XRN6_POLH7</name>
<evidence type="ECO:0000313" key="1">
    <source>
        <dbReference type="EMBL" id="PGH11423.1"/>
    </source>
</evidence>
<keyword evidence="2" id="KW-1185">Reference proteome</keyword>
<reference evidence="1 2" key="1">
    <citation type="submission" date="2017-10" db="EMBL/GenBank/DDBJ databases">
        <title>Comparative genomics in systemic dimorphic fungi from Ajellomycetaceae.</title>
        <authorList>
            <person name="Munoz J.F."/>
            <person name="Mcewen J.G."/>
            <person name="Clay O.K."/>
            <person name="Cuomo C.A."/>
        </authorList>
    </citation>
    <scope>NUCLEOTIDE SEQUENCE [LARGE SCALE GENOMIC DNA]</scope>
    <source>
        <strain evidence="1 2">UAMH7299</strain>
    </source>
</reference>
<comment type="caution">
    <text evidence="1">The sequence shown here is derived from an EMBL/GenBank/DDBJ whole genome shotgun (WGS) entry which is preliminary data.</text>
</comment>
<accession>A0A2B7XRN6</accession>
<protein>
    <recommendedName>
        <fullName evidence="3">VWFA domain-containing protein</fullName>
    </recommendedName>
</protein>
<dbReference type="OrthoDB" id="9992527at2759"/>
<proteinExistence type="predicted"/>
<dbReference type="AlphaFoldDB" id="A0A2B7XRN6"/>
<evidence type="ECO:0008006" key="3">
    <source>
        <dbReference type="Google" id="ProtNLM"/>
    </source>
</evidence>
<gene>
    <name evidence="1" type="ORF">AJ80_07101</name>
</gene>
<dbReference type="EMBL" id="PDNA01000132">
    <property type="protein sequence ID" value="PGH11423.1"/>
    <property type="molecule type" value="Genomic_DNA"/>
</dbReference>
<evidence type="ECO:0000313" key="2">
    <source>
        <dbReference type="Proteomes" id="UP000224634"/>
    </source>
</evidence>
<dbReference type="STRING" id="1447883.A0A2B7XRN6"/>